<comment type="caution">
    <text evidence="1">The sequence shown here is derived from an EMBL/GenBank/DDBJ whole genome shotgun (WGS) entry which is preliminary data.</text>
</comment>
<reference evidence="1 2" key="1">
    <citation type="submission" date="2014-12" db="EMBL/GenBank/DDBJ databases">
        <title>Draft genome sequences of 10 type strains of Lactococcus.</title>
        <authorList>
            <person name="Sun Z."/>
            <person name="Zhong Z."/>
            <person name="Liu W."/>
            <person name="Zhang W."/>
            <person name="Zhang H."/>
        </authorList>
    </citation>
    <scope>NUCLEOTIDE SEQUENCE [LARGE SCALE GENOMIC DNA]</scope>
    <source>
        <strain evidence="1 2">JCM 16395</strain>
    </source>
</reference>
<dbReference type="Proteomes" id="UP000218181">
    <property type="component" value="Unassembled WGS sequence"/>
</dbReference>
<dbReference type="GO" id="GO:0030153">
    <property type="term" value="P:bacteriocin immunity"/>
    <property type="evidence" value="ECO:0007669"/>
    <property type="project" value="InterPro"/>
</dbReference>
<protein>
    <recommendedName>
        <fullName evidence="3">Bacteriocin immunity protein</fullName>
    </recommendedName>
</protein>
<evidence type="ECO:0000313" key="1">
    <source>
        <dbReference type="EMBL" id="PCS01620.1"/>
    </source>
</evidence>
<dbReference type="EMBL" id="JXJU01000001">
    <property type="protein sequence ID" value="PCS01620.1"/>
    <property type="molecule type" value="Genomic_DNA"/>
</dbReference>
<dbReference type="RefSeq" id="WP_245811560.1">
    <property type="nucleotide sequence ID" value="NZ_JXJU01000001.1"/>
</dbReference>
<proteinExistence type="predicted"/>
<dbReference type="CDD" id="cd21059">
    <property type="entry name" value="LciA-like"/>
    <property type="match status" value="1"/>
</dbReference>
<keyword evidence="2" id="KW-1185">Reference proteome</keyword>
<dbReference type="InterPro" id="IPR015046">
    <property type="entry name" value="LciA_Immunity-like"/>
</dbReference>
<evidence type="ECO:0000313" key="2">
    <source>
        <dbReference type="Proteomes" id="UP000218181"/>
    </source>
</evidence>
<organism evidence="1 2">
    <name type="scientific">Lactococcus fujiensis JCM 16395</name>
    <dbReference type="NCBI Taxonomy" id="1291764"/>
    <lineage>
        <taxon>Bacteria</taxon>
        <taxon>Bacillati</taxon>
        <taxon>Bacillota</taxon>
        <taxon>Bacilli</taxon>
        <taxon>Lactobacillales</taxon>
        <taxon>Streptococcaceae</taxon>
        <taxon>Lactococcus</taxon>
    </lineage>
</organism>
<dbReference type="Pfam" id="PF08951">
    <property type="entry name" value="EntA_Immun"/>
    <property type="match status" value="1"/>
</dbReference>
<sequence length="88" mass="10057">MEKLDKIQILNELYNLILDKHIRTYERQCLLKAKNQIEAGDGVKNTLAELEATLRPLALRYNLTPKVTTFYQQIARDGLFAPGVGKIL</sequence>
<gene>
    <name evidence="1" type="ORF">RT41_GL000384</name>
</gene>
<evidence type="ECO:0008006" key="3">
    <source>
        <dbReference type="Google" id="ProtNLM"/>
    </source>
</evidence>
<name>A0A2A5RQ90_9LACT</name>
<accession>A0A2A5RQ90</accession>
<dbReference type="AlphaFoldDB" id="A0A2A5RQ90"/>